<name>A0A099ZI76_TINGU</name>
<feature type="non-terminal residue" evidence="11">
    <location>
        <position position="927"/>
    </location>
</feature>
<accession>A0A099ZI76</accession>
<dbReference type="InterPro" id="IPR000008">
    <property type="entry name" value="C2_dom"/>
</dbReference>
<dbReference type="CDD" id="cd08676">
    <property type="entry name" value="C2A_Munc13-like"/>
    <property type="match status" value="1"/>
</dbReference>
<dbReference type="InterPro" id="IPR052095">
    <property type="entry name" value="UNC-13_domain"/>
</dbReference>
<comment type="subcellular location">
    <subcellularLocation>
        <location evidence="2">Cytoplasm</location>
    </subcellularLocation>
    <subcellularLocation>
        <location evidence="3">Late endosome</location>
    </subcellularLocation>
    <subcellularLocation>
        <location evidence="1">Recycling endosome</location>
    </subcellularLocation>
</comment>
<dbReference type="Gene3D" id="1.10.357.50">
    <property type="match status" value="1"/>
</dbReference>
<comment type="similarity">
    <text evidence="4">Belongs to the unc-13 family.</text>
</comment>
<feature type="domain" description="MHD1" evidence="9">
    <location>
        <begin position="506"/>
        <end position="626"/>
    </location>
</feature>
<dbReference type="InterPro" id="IPR010439">
    <property type="entry name" value="MUN_dom"/>
</dbReference>
<dbReference type="AlphaFoldDB" id="A0A099ZI76"/>
<evidence type="ECO:0000313" key="12">
    <source>
        <dbReference type="Proteomes" id="UP000053641"/>
    </source>
</evidence>
<proteinExistence type="inferred from homology"/>
<dbReference type="Proteomes" id="UP000053641">
    <property type="component" value="Unassembled WGS sequence"/>
</dbReference>
<sequence>QLVLLYEEVLYTIHYRLGKPAHNHVADAEELYAYVQKAFGMDAEEHSVLMQQVKELESPIFCLKATVKEAKGILGKDVSGFSDPYCLLGIESKSQEPAHPENKKRLKAVVKDLIPEDQIHRTQVINQTLSPVWDETFILEFEDVETASFHLDMWDSDVMESVRHKLGELTDLHGLKRIFKDARKDKGQDDFLGNVVLRLKDLHCWDDQWYLLEPRTETYPNRGQCHLQFLLTHKKRATTSSRTQPSYTVHRHLLQQLVSYEILQHQAGSTAWDGELSRHAITVLYLHATQKDLSDFHQVMAQWLAYSRLYQSLEFNSNCLLHQITSIEYQWIQERLRPEQKAELAESFQSFLIYGISLIRRYRIIFPLSVPRSTERLRSLLRVLVQMCKMKAFRELCTLSPDLPEMVSEALKSGTTEWFHMKKQHLKPMMKSMEENGKALGKLLLEVIGDLQQCNKTWNKFFISTLKLNIFSIAYLELERLVAEHVQEQLSEIDSSMSKPTAESLFQLYMSLQELSRMKDFLPKWDGSLALSDFHQWFKEAVPKWLQKAYTIALERTQRAVQVDQMVPFGEHNKHSTSTVDLSTCYAQIVKTWQQLNWPDPEEAFMIMVKLVEDMCKIALMYCRLIKARAEELSLREQNEGDAANRNLLLQLCIVVNNIKQLRLLILKLPSQLDWAQLEQRTGDIINPEQIQHTLHNQLDSTISCLDHEIRDVVQNRNLEGGIARHIQELSASHDTRQPEDSITPLMKFLESELQYLNEHLVQENFKSLLSPLWHHTLAVLSAAAQQQVPSAQHYKRLHCALKSLEFCFHAEGCGLPLETLHTAAFQSLETHLALCSASSRKLIQKYFSNRIQQQLDTTSEKYGAVTIKVLYRPSEQKLHVEVLNAANLIPLDSNGSSDPFVQLTLEPRHEFPEVVARTTQCKRNEL</sequence>
<keyword evidence="12" id="KW-1185">Reference proteome</keyword>
<dbReference type="GO" id="GO:0006887">
    <property type="term" value="P:exocytosis"/>
    <property type="evidence" value="ECO:0007669"/>
    <property type="project" value="UniProtKB-KW"/>
</dbReference>
<dbReference type="SUPFAM" id="SSF49562">
    <property type="entry name" value="C2 domain (Calcium/lipid-binding domain, CaLB)"/>
    <property type="match status" value="2"/>
</dbReference>
<evidence type="ECO:0000256" key="2">
    <source>
        <dbReference type="ARBA" id="ARBA00004496"/>
    </source>
</evidence>
<evidence type="ECO:0000256" key="6">
    <source>
        <dbReference type="ARBA" id="ARBA00022490"/>
    </source>
</evidence>
<dbReference type="GO" id="GO:0005770">
    <property type="term" value="C:late endosome"/>
    <property type="evidence" value="ECO:0007669"/>
    <property type="project" value="UniProtKB-SubCell"/>
</dbReference>
<evidence type="ECO:0000256" key="7">
    <source>
        <dbReference type="ARBA" id="ARBA00022753"/>
    </source>
</evidence>
<dbReference type="PROSITE" id="PS51259">
    <property type="entry name" value="MHD2"/>
    <property type="match status" value="1"/>
</dbReference>
<dbReference type="Gene3D" id="1.20.58.1100">
    <property type="match status" value="1"/>
</dbReference>
<feature type="domain" description="MHD2" evidence="10">
    <location>
        <begin position="740"/>
        <end position="847"/>
    </location>
</feature>
<dbReference type="Pfam" id="PF00168">
    <property type="entry name" value="C2"/>
    <property type="match status" value="2"/>
</dbReference>
<gene>
    <name evidence="11" type="ORF">N309_10044</name>
</gene>
<dbReference type="PROSITE" id="PS51258">
    <property type="entry name" value="MHD1"/>
    <property type="match status" value="1"/>
</dbReference>
<evidence type="ECO:0000259" key="9">
    <source>
        <dbReference type="PROSITE" id="PS51258"/>
    </source>
</evidence>
<dbReference type="PANTHER" id="PTHR45999">
    <property type="entry name" value="UNC-13-4A, ISOFORM B"/>
    <property type="match status" value="1"/>
</dbReference>
<dbReference type="GO" id="GO:0070382">
    <property type="term" value="C:exocytic vesicle"/>
    <property type="evidence" value="ECO:0007669"/>
    <property type="project" value="TreeGrafter"/>
</dbReference>
<evidence type="ECO:0000259" key="8">
    <source>
        <dbReference type="PROSITE" id="PS50004"/>
    </source>
</evidence>
<evidence type="ECO:0000256" key="5">
    <source>
        <dbReference type="ARBA" id="ARBA00022483"/>
    </source>
</evidence>
<evidence type="ECO:0000256" key="3">
    <source>
        <dbReference type="ARBA" id="ARBA00004603"/>
    </source>
</evidence>
<dbReference type="InterPro" id="IPR035892">
    <property type="entry name" value="C2_domain_sf"/>
</dbReference>
<evidence type="ECO:0000256" key="1">
    <source>
        <dbReference type="ARBA" id="ARBA00004172"/>
    </source>
</evidence>
<evidence type="ECO:0000259" key="10">
    <source>
        <dbReference type="PROSITE" id="PS51259"/>
    </source>
</evidence>
<evidence type="ECO:0000256" key="4">
    <source>
        <dbReference type="ARBA" id="ARBA00005823"/>
    </source>
</evidence>
<dbReference type="PROSITE" id="PS50004">
    <property type="entry name" value="C2"/>
    <property type="match status" value="1"/>
</dbReference>
<dbReference type="GO" id="GO:0055037">
    <property type="term" value="C:recycling endosome"/>
    <property type="evidence" value="ECO:0007669"/>
    <property type="project" value="UniProtKB-SubCell"/>
</dbReference>
<feature type="non-terminal residue" evidence="11">
    <location>
        <position position="1"/>
    </location>
</feature>
<keyword evidence="6" id="KW-0963">Cytoplasm</keyword>
<dbReference type="PANTHER" id="PTHR45999:SF3">
    <property type="entry name" value="PROTEIN UNC-13 HOMOLOG D"/>
    <property type="match status" value="1"/>
</dbReference>
<dbReference type="Pfam" id="PF06292">
    <property type="entry name" value="MUN"/>
    <property type="match status" value="1"/>
</dbReference>
<reference evidence="11 12" key="1">
    <citation type="submission" date="2014-06" db="EMBL/GenBank/DDBJ databases">
        <title>Genome evolution of avian class.</title>
        <authorList>
            <person name="Zhang G."/>
            <person name="Li C."/>
        </authorList>
    </citation>
    <scope>NUCLEOTIDE SEQUENCE [LARGE SCALE GENOMIC DNA]</scope>
    <source>
        <strain evidence="11">BGI_N309</strain>
    </source>
</reference>
<dbReference type="InterPro" id="IPR014770">
    <property type="entry name" value="Munc13_1"/>
</dbReference>
<dbReference type="InterPro" id="IPR014772">
    <property type="entry name" value="Munc13_dom-2"/>
</dbReference>
<dbReference type="EMBL" id="KL893191">
    <property type="protein sequence ID" value="KGL80520.1"/>
    <property type="molecule type" value="Genomic_DNA"/>
</dbReference>
<dbReference type="STRING" id="94827.A0A099ZI76"/>
<protein>
    <submittedName>
        <fullName evidence="11">Protein unc-13 D</fullName>
    </submittedName>
</protein>
<dbReference type="Gene3D" id="2.60.40.150">
    <property type="entry name" value="C2 domain"/>
    <property type="match status" value="2"/>
</dbReference>
<feature type="domain" description="C2" evidence="8">
    <location>
        <begin position="42"/>
        <end position="188"/>
    </location>
</feature>
<evidence type="ECO:0000313" key="11">
    <source>
        <dbReference type="EMBL" id="KGL80520.1"/>
    </source>
</evidence>
<keyword evidence="7" id="KW-0967">Endosome</keyword>
<keyword evidence="5" id="KW-0268">Exocytosis</keyword>
<organism evidence="11 12">
    <name type="scientific">Tinamus guttatus</name>
    <name type="common">White-throated tinamou</name>
    <dbReference type="NCBI Taxonomy" id="94827"/>
    <lineage>
        <taxon>Eukaryota</taxon>
        <taxon>Metazoa</taxon>
        <taxon>Chordata</taxon>
        <taxon>Craniata</taxon>
        <taxon>Vertebrata</taxon>
        <taxon>Euteleostomi</taxon>
        <taxon>Archelosauria</taxon>
        <taxon>Archosauria</taxon>
        <taxon>Dinosauria</taxon>
        <taxon>Saurischia</taxon>
        <taxon>Theropoda</taxon>
        <taxon>Coelurosauria</taxon>
        <taxon>Aves</taxon>
        <taxon>Palaeognathae</taxon>
        <taxon>Tinamiformes</taxon>
        <taxon>Tinamidae</taxon>
        <taxon>Tinamus</taxon>
    </lineage>
</organism>
<dbReference type="SMART" id="SM00239">
    <property type="entry name" value="C2"/>
    <property type="match status" value="1"/>
</dbReference>